<proteinExistence type="predicted"/>
<dbReference type="Proteomes" id="UP000575241">
    <property type="component" value="Unassembled WGS sequence"/>
</dbReference>
<protein>
    <submittedName>
        <fullName evidence="2">Putative Zn-dependent protease</fullName>
    </submittedName>
</protein>
<keyword evidence="3" id="KW-1185">Reference proteome</keyword>
<dbReference type="GO" id="GO:0008233">
    <property type="term" value="F:peptidase activity"/>
    <property type="evidence" value="ECO:0007669"/>
    <property type="project" value="UniProtKB-KW"/>
</dbReference>
<dbReference type="EMBL" id="JACHLN010000001">
    <property type="protein sequence ID" value="MBB4836985.1"/>
    <property type="molecule type" value="Genomic_DNA"/>
</dbReference>
<accession>A0A7W7JY36</accession>
<reference evidence="2 3" key="1">
    <citation type="submission" date="2020-08" db="EMBL/GenBank/DDBJ databases">
        <title>Functional genomics of gut bacteria from endangered species of beetles.</title>
        <authorList>
            <person name="Carlos-Shanley C."/>
        </authorList>
    </citation>
    <scope>NUCLEOTIDE SEQUENCE [LARGE SCALE GENOMIC DNA]</scope>
    <source>
        <strain evidence="2 3">S00224</strain>
    </source>
</reference>
<keyword evidence="1" id="KW-0732">Signal</keyword>
<keyword evidence="2" id="KW-0645">Protease</keyword>
<feature type="signal peptide" evidence="1">
    <location>
        <begin position="1"/>
        <end position="21"/>
    </location>
</feature>
<dbReference type="GO" id="GO:0006508">
    <property type="term" value="P:proteolysis"/>
    <property type="evidence" value="ECO:0007669"/>
    <property type="project" value="UniProtKB-KW"/>
</dbReference>
<feature type="chain" id="PRO_5031138499" evidence="1">
    <location>
        <begin position="22"/>
        <end position="119"/>
    </location>
</feature>
<dbReference type="RefSeq" id="WP_184160802.1">
    <property type="nucleotide sequence ID" value="NZ_JACHLN010000001.1"/>
</dbReference>
<gene>
    <name evidence="2" type="ORF">HNP52_000036</name>
</gene>
<organism evidence="2 3">
    <name type="scientific">Sphingomonas kyeonggiensis</name>
    <dbReference type="NCBI Taxonomy" id="1268553"/>
    <lineage>
        <taxon>Bacteria</taxon>
        <taxon>Pseudomonadati</taxon>
        <taxon>Pseudomonadota</taxon>
        <taxon>Alphaproteobacteria</taxon>
        <taxon>Sphingomonadales</taxon>
        <taxon>Sphingomonadaceae</taxon>
        <taxon>Sphingomonas</taxon>
    </lineage>
</organism>
<sequence>MTRSIRVAIMLMTFAAVPAIAQSQGQYAGQLQRALEKSAKNQCDAEMMGPALLTACQQQLSGMATMLAQLGPIRSVTLSASQQTPQGLIETYKVQYDSRQLTAVIGGMRDGKFDILYFQ</sequence>
<comment type="caution">
    <text evidence="2">The sequence shown here is derived from an EMBL/GenBank/DDBJ whole genome shotgun (WGS) entry which is preliminary data.</text>
</comment>
<dbReference type="AlphaFoldDB" id="A0A7W7JY36"/>
<evidence type="ECO:0000313" key="3">
    <source>
        <dbReference type="Proteomes" id="UP000575241"/>
    </source>
</evidence>
<name>A0A7W7JY36_9SPHN</name>
<evidence type="ECO:0000313" key="2">
    <source>
        <dbReference type="EMBL" id="MBB4836985.1"/>
    </source>
</evidence>
<keyword evidence="2" id="KW-0378">Hydrolase</keyword>
<evidence type="ECO:0000256" key="1">
    <source>
        <dbReference type="SAM" id="SignalP"/>
    </source>
</evidence>